<comment type="caution">
    <text evidence="11">The sequence shown here is derived from an EMBL/GenBank/DDBJ whole genome shotgun (WGS) entry which is preliminary data.</text>
</comment>
<keyword evidence="6 9" id="KW-1133">Transmembrane helix</keyword>
<evidence type="ECO:0000256" key="6">
    <source>
        <dbReference type="ARBA" id="ARBA00022989"/>
    </source>
</evidence>
<proteinExistence type="inferred from homology"/>
<evidence type="ECO:0000256" key="8">
    <source>
        <dbReference type="ARBA" id="ARBA00038435"/>
    </source>
</evidence>
<dbReference type="GO" id="GO:0005886">
    <property type="term" value="C:plasma membrane"/>
    <property type="evidence" value="ECO:0007669"/>
    <property type="project" value="UniProtKB-SubCell"/>
</dbReference>
<dbReference type="InterPro" id="IPR018461">
    <property type="entry name" value="Na/H_Antiport_NhaC-like_C"/>
</dbReference>
<feature type="transmembrane region" description="Helical" evidence="9">
    <location>
        <begin position="373"/>
        <end position="397"/>
    </location>
</feature>
<keyword evidence="2" id="KW-0813">Transport</keyword>
<comment type="subcellular location">
    <subcellularLocation>
        <location evidence="1">Cell membrane</location>
        <topology evidence="1">Multi-pass membrane protein</topology>
    </subcellularLocation>
</comment>
<dbReference type="EMBL" id="JAVDQD010000005">
    <property type="protein sequence ID" value="MDR6240720.1"/>
    <property type="molecule type" value="Genomic_DNA"/>
</dbReference>
<evidence type="ECO:0000259" key="10">
    <source>
        <dbReference type="Pfam" id="PF03553"/>
    </source>
</evidence>
<evidence type="ECO:0000256" key="4">
    <source>
        <dbReference type="ARBA" id="ARBA00022475"/>
    </source>
</evidence>
<dbReference type="AlphaFoldDB" id="A0AAE3XRQ2"/>
<evidence type="ECO:0000313" key="12">
    <source>
        <dbReference type="Proteomes" id="UP001185092"/>
    </source>
</evidence>
<feature type="domain" description="Na+/H+ antiporter NhaC-like C-terminal" evidence="10">
    <location>
        <begin position="236"/>
        <end position="424"/>
    </location>
</feature>
<dbReference type="Pfam" id="PF03553">
    <property type="entry name" value="Na_H_antiporter"/>
    <property type="match status" value="2"/>
</dbReference>
<feature type="transmembrane region" description="Helical" evidence="9">
    <location>
        <begin position="111"/>
        <end position="142"/>
    </location>
</feature>
<evidence type="ECO:0000256" key="5">
    <source>
        <dbReference type="ARBA" id="ARBA00022692"/>
    </source>
</evidence>
<dbReference type="PANTHER" id="PTHR33451:SF5">
    <property type="entry name" value="NA+_H+ ANTIPORTER"/>
    <property type="match status" value="1"/>
</dbReference>
<sequence length="434" mass="45332">MSQSPKANFKALLPLLVFIILYLGGSLLNADFYSIPAIVCFLVAAAVAFWQSGFMPLGERFEAYAKGAGGKDIMLMTLIFILAGAFGKIAKASGAIDATVNMGLSILPGNLLVAGVFIIACFISVSIGTSVGTIAALAPLAADIASKSTIEAPLVLSAIIGGAMFGDNLSMISDTTIAASRTQGAKMRDKFKMNFKIVLPAAVATIVLYSVFQHGDTYLQVPESVDYVKVFPYLAILGLALSGLNVFAVLSLGIVIASVVGLLTGDLTIVTILQAANTGISGMGELIIICMIIGGMVELIRINGGIQYLLDFTVKRLNSKKSAEFGIAALVSLVNICTANNTIAIVIAGPLAKEIAQKFEISPARSASLLDTFSCFTQGAIPYGAQILTAVSLVGIAGVGPFDIMKSLYYPYLMVIASICYIVFVTDKKTVATA</sequence>
<feature type="transmembrane region" description="Helical" evidence="9">
    <location>
        <begin position="232"/>
        <end position="265"/>
    </location>
</feature>
<feature type="domain" description="Na+/H+ antiporter NhaC-like C-terminal" evidence="10">
    <location>
        <begin position="39"/>
        <end position="212"/>
    </location>
</feature>
<gene>
    <name evidence="11" type="ORF">HNQ88_003796</name>
</gene>
<protein>
    <submittedName>
        <fullName evidence="11">Na+/H+ antiporter NhaC</fullName>
    </submittedName>
</protein>
<feature type="transmembrane region" description="Helical" evidence="9">
    <location>
        <begin position="73"/>
        <end position="90"/>
    </location>
</feature>
<feature type="transmembrane region" description="Helical" evidence="9">
    <location>
        <begin position="35"/>
        <end position="53"/>
    </location>
</feature>
<organism evidence="11 12">
    <name type="scientific">Aureibacter tunicatorum</name>
    <dbReference type="NCBI Taxonomy" id="866807"/>
    <lineage>
        <taxon>Bacteria</taxon>
        <taxon>Pseudomonadati</taxon>
        <taxon>Bacteroidota</taxon>
        <taxon>Cytophagia</taxon>
        <taxon>Cytophagales</taxon>
        <taxon>Persicobacteraceae</taxon>
        <taxon>Aureibacter</taxon>
    </lineage>
</organism>
<keyword evidence="12" id="KW-1185">Reference proteome</keyword>
<evidence type="ECO:0000256" key="7">
    <source>
        <dbReference type="ARBA" id="ARBA00023136"/>
    </source>
</evidence>
<keyword evidence="4" id="KW-1003">Cell membrane</keyword>
<accession>A0AAE3XRQ2</accession>
<keyword evidence="3" id="KW-0050">Antiport</keyword>
<evidence type="ECO:0000256" key="1">
    <source>
        <dbReference type="ARBA" id="ARBA00004651"/>
    </source>
</evidence>
<evidence type="ECO:0000256" key="2">
    <source>
        <dbReference type="ARBA" id="ARBA00022448"/>
    </source>
</evidence>
<feature type="transmembrane region" description="Helical" evidence="9">
    <location>
        <begin position="193"/>
        <end position="212"/>
    </location>
</feature>
<dbReference type="GO" id="GO:0015297">
    <property type="term" value="F:antiporter activity"/>
    <property type="evidence" value="ECO:0007669"/>
    <property type="project" value="UniProtKB-KW"/>
</dbReference>
<feature type="transmembrane region" description="Helical" evidence="9">
    <location>
        <begin position="286"/>
        <end position="306"/>
    </location>
</feature>
<reference evidence="11" key="1">
    <citation type="submission" date="2023-07" db="EMBL/GenBank/DDBJ databases">
        <title>Genomic Encyclopedia of Type Strains, Phase IV (KMG-IV): sequencing the most valuable type-strain genomes for metagenomic binning, comparative biology and taxonomic classification.</title>
        <authorList>
            <person name="Goeker M."/>
        </authorList>
    </citation>
    <scope>NUCLEOTIDE SEQUENCE</scope>
    <source>
        <strain evidence="11">DSM 26174</strain>
    </source>
</reference>
<keyword evidence="5 9" id="KW-0812">Transmembrane</keyword>
<comment type="similarity">
    <text evidence="8">Belongs to the NhaC Na(+)/H(+) (TC 2.A.35) antiporter family.</text>
</comment>
<keyword evidence="7 9" id="KW-0472">Membrane</keyword>
<name>A0AAE3XRQ2_9BACT</name>
<evidence type="ECO:0000256" key="9">
    <source>
        <dbReference type="SAM" id="Phobius"/>
    </source>
</evidence>
<dbReference type="PANTHER" id="PTHR33451">
    <property type="entry name" value="MALATE-2H(+)/NA(+)-LACTATE ANTIPORTER"/>
    <property type="match status" value="1"/>
</dbReference>
<feature type="transmembrane region" description="Helical" evidence="9">
    <location>
        <begin position="326"/>
        <end position="352"/>
    </location>
</feature>
<dbReference type="Proteomes" id="UP001185092">
    <property type="component" value="Unassembled WGS sequence"/>
</dbReference>
<dbReference type="InterPro" id="IPR052180">
    <property type="entry name" value="NhaC_Na-H+_Antiporter"/>
</dbReference>
<evidence type="ECO:0000256" key="3">
    <source>
        <dbReference type="ARBA" id="ARBA00022449"/>
    </source>
</evidence>
<feature type="transmembrane region" description="Helical" evidence="9">
    <location>
        <begin position="154"/>
        <end position="172"/>
    </location>
</feature>
<feature type="transmembrane region" description="Helical" evidence="9">
    <location>
        <begin position="12"/>
        <end position="28"/>
    </location>
</feature>
<evidence type="ECO:0000313" key="11">
    <source>
        <dbReference type="EMBL" id="MDR6240720.1"/>
    </source>
</evidence>
<feature type="transmembrane region" description="Helical" evidence="9">
    <location>
        <begin position="409"/>
        <end position="426"/>
    </location>
</feature>
<dbReference type="RefSeq" id="WP_309940876.1">
    <property type="nucleotide sequence ID" value="NZ_AP025306.1"/>
</dbReference>